<reference evidence="1" key="1">
    <citation type="submission" date="2020-04" db="EMBL/GenBank/DDBJ databases">
        <authorList>
            <person name="Chiriac C."/>
            <person name="Salcher M."/>
            <person name="Ghai R."/>
            <person name="Kavagutti S V."/>
        </authorList>
    </citation>
    <scope>NUCLEOTIDE SEQUENCE</scope>
</reference>
<evidence type="ECO:0000313" key="1">
    <source>
        <dbReference type="EMBL" id="CAB4130601.1"/>
    </source>
</evidence>
<sequence>MHPLILFLRRNFGTFTLKECFDLDFVFIENFYKDGTSLWKDGKGNYCICREIFDIWNF</sequence>
<organism evidence="1">
    <name type="scientific">uncultured Caudovirales phage</name>
    <dbReference type="NCBI Taxonomy" id="2100421"/>
    <lineage>
        <taxon>Viruses</taxon>
        <taxon>Duplodnaviria</taxon>
        <taxon>Heunggongvirae</taxon>
        <taxon>Uroviricota</taxon>
        <taxon>Caudoviricetes</taxon>
        <taxon>Peduoviridae</taxon>
        <taxon>Maltschvirus</taxon>
        <taxon>Maltschvirus maltsch</taxon>
    </lineage>
</organism>
<proteinExistence type="predicted"/>
<protein>
    <submittedName>
        <fullName evidence="1">Uncharacterized protein</fullName>
    </submittedName>
</protein>
<name>A0A6J5L840_9CAUD</name>
<dbReference type="EMBL" id="LR796245">
    <property type="protein sequence ID" value="CAB4130601.1"/>
    <property type="molecule type" value="Genomic_DNA"/>
</dbReference>
<gene>
    <name evidence="1" type="ORF">UFOVP129_9</name>
</gene>
<accession>A0A6J5L840</accession>